<evidence type="ECO:0000256" key="11">
    <source>
        <dbReference type="PROSITE-ProRule" id="PRU00473"/>
    </source>
</evidence>
<evidence type="ECO:0000256" key="12">
    <source>
        <dbReference type="SAM" id="SignalP"/>
    </source>
</evidence>
<evidence type="ECO:0000313" key="14">
    <source>
        <dbReference type="EMBL" id="MCW8336403.1"/>
    </source>
</evidence>
<dbReference type="PROSITE" id="PS01068">
    <property type="entry name" value="OMPA_1"/>
    <property type="match status" value="1"/>
</dbReference>
<dbReference type="AlphaFoldDB" id="A0A9X3HUA3"/>
<keyword evidence="6" id="KW-0406">Ion transport</keyword>
<proteinExistence type="inferred from homology"/>
<dbReference type="PRINTS" id="PR01021">
    <property type="entry name" value="OMPADOMAIN"/>
</dbReference>
<gene>
    <name evidence="14" type="ORF">MD483_21570</name>
</gene>
<dbReference type="InterPro" id="IPR050330">
    <property type="entry name" value="Bact_OuterMem_StrucFunc"/>
</dbReference>
<dbReference type="SUPFAM" id="SSF103088">
    <property type="entry name" value="OmpA-like"/>
    <property type="match status" value="1"/>
</dbReference>
<keyword evidence="15" id="KW-1185">Reference proteome</keyword>
<dbReference type="InterPro" id="IPR011250">
    <property type="entry name" value="OMP/PagP_B-barrel"/>
</dbReference>
<dbReference type="GO" id="GO:0009279">
    <property type="term" value="C:cell outer membrane"/>
    <property type="evidence" value="ECO:0007669"/>
    <property type="project" value="UniProtKB-SubCell"/>
</dbReference>
<evidence type="ECO:0000256" key="9">
    <source>
        <dbReference type="ARBA" id="ARBA00023157"/>
    </source>
</evidence>
<dbReference type="CDD" id="cd07185">
    <property type="entry name" value="OmpA_C-like"/>
    <property type="match status" value="1"/>
</dbReference>
<comment type="caution">
    <text evidence="14">The sequence shown here is derived from an EMBL/GenBank/DDBJ whole genome shotgun (WGS) entry which is preliminary data.</text>
</comment>
<dbReference type="GO" id="GO:0006811">
    <property type="term" value="P:monoatomic ion transport"/>
    <property type="evidence" value="ECO:0007669"/>
    <property type="project" value="UniProtKB-KW"/>
</dbReference>
<evidence type="ECO:0000259" key="13">
    <source>
        <dbReference type="PROSITE" id="PS51123"/>
    </source>
</evidence>
<organism evidence="14 15">
    <name type="scientific">Vibrio paucivorans</name>
    <dbReference type="NCBI Taxonomy" id="2829489"/>
    <lineage>
        <taxon>Bacteria</taxon>
        <taxon>Pseudomonadati</taxon>
        <taxon>Pseudomonadota</taxon>
        <taxon>Gammaproteobacteria</taxon>
        <taxon>Vibrionales</taxon>
        <taxon>Vibrionaceae</taxon>
        <taxon>Vibrio</taxon>
    </lineage>
</organism>
<evidence type="ECO:0000313" key="15">
    <source>
        <dbReference type="Proteomes" id="UP001155586"/>
    </source>
</evidence>
<evidence type="ECO:0000256" key="4">
    <source>
        <dbReference type="ARBA" id="ARBA00022452"/>
    </source>
</evidence>
<evidence type="ECO:0000256" key="1">
    <source>
        <dbReference type="ARBA" id="ARBA00004571"/>
    </source>
</evidence>
<keyword evidence="4" id="KW-1134">Transmembrane beta strand</keyword>
<keyword evidence="12" id="KW-0732">Signal</keyword>
<comment type="subcellular location">
    <subcellularLocation>
        <location evidence="1">Cell outer membrane</location>
        <topology evidence="1">Multi-pass membrane protein</topology>
    </subcellularLocation>
</comment>
<dbReference type="InterPro" id="IPR036737">
    <property type="entry name" value="OmpA-like_sf"/>
</dbReference>
<evidence type="ECO:0000256" key="6">
    <source>
        <dbReference type="ARBA" id="ARBA00023065"/>
    </source>
</evidence>
<dbReference type="InterPro" id="IPR006690">
    <property type="entry name" value="OMPA-like_CS"/>
</dbReference>
<dbReference type="Gene3D" id="2.40.160.20">
    <property type="match status" value="1"/>
</dbReference>
<dbReference type="PANTHER" id="PTHR30329">
    <property type="entry name" value="STATOR ELEMENT OF FLAGELLAR MOTOR COMPLEX"/>
    <property type="match status" value="1"/>
</dbReference>
<dbReference type="SUPFAM" id="SSF56925">
    <property type="entry name" value="OMPA-like"/>
    <property type="match status" value="1"/>
</dbReference>
<dbReference type="InterPro" id="IPR000498">
    <property type="entry name" value="OmpA-like_TM_dom"/>
</dbReference>
<keyword evidence="5" id="KW-0812">Transmembrane</keyword>
<keyword evidence="3" id="KW-0813">Transport</keyword>
<evidence type="ECO:0000256" key="2">
    <source>
        <dbReference type="ARBA" id="ARBA00005710"/>
    </source>
</evidence>
<keyword evidence="8 11" id="KW-0472">Membrane</keyword>
<evidence type="ECO:0000256" key="8">
    <source>
        <dbReference type="ARBA" id="ARBA00023136"/>
    </source>
</evidence>
<dbReference type="EMBL" id="JAKRRX010000233">
    <property type="protein sequence ID" value="MCW8336403.1"/>
    <property type="molecule type" value="Genomic_DNA"/>
</dbReference>
<keyword evidence="9" id="KW-1015">Disulfide bond</keyword>
<dbReference type="PRINTS" id="PR01022">
    <property type="entry name" value="OUTRMMBRANEA"/>
</dbReference>
<dbReference type="Pfam" id="PF01389">
    <property type="entry name" value="OmpA_membrane"/>
    <property type="match status" value="1"/>
</dbReference>
<evidence type="ECO:0000256" key="10">
    <source>
        <dbReference type="ARBA" id="ARBA00023237"/>
    </source>
</evidence>
<dbReference type="PANTHER" id="PTHR30329:SF21">
    <property type="entry name" value="LIPOPROTEIN YIAD-RELATED"/>
    <property type="match status" value="1"/>
</dbReference>
<keyword evidence="7" id="KW-0626">Porin</keyword>
<dbReference type="Pfam" id="PF00691">
    <property type="entry name" value="OmpA"/>
    <property type="match status" value="1"/>
</dbReference>
<dbReference type="InterPro" id="IPR002368">
    <property type="entry name" value="OmpA"/>
</dbReference>
<dbReference type="Proteomes" id="UP001155586">
    <property type="component" value="Unassembled WGS sequence"/>
</dbReference>
<protein>
    <submittedName>
        <fullName evidence="14">Outer membrane beta-barrel protein</fullName>
    </submittedName>
</protein>
<dbReference type="InterPro" id="IPR006665">
    <property type="entry name" value="OmpA-like"/>
</dbReference>
<dbReference type="RefSeq" id="WP_265689489.1">
    <property type="nucleotide sequence ID" value="NZ_JAKRRX010000233.1"/>
</dbReference>
<sequence length="360" mass="39176">MHIKHSVIKRGGLGVFALALTFPAMATSNSEVVPQNNTNDKLTPHPQFEPYWYLGARGGFSAYSDACSSGALDCDDTSLGYGIYGGYQFNDWFGLEGGVTNYGSISASYTNGYTEADVSGADLTAKFSVGLIDNVDLYAKVGTAYQFIDRKLSWSDDTEPSGWVGTSSVGVDYALFDRWSVRAEYQFISETNDSYSASNIHFTSLGVTYRFGMADEKAVRPTPKPIVKHADIPPVPMEQTFVSTSISLRSEFDSADFISSEDELVRLVNQIKQGKGHVIITGNADAVGPVGYNQSLSEKRAQTVAKELISRGVASERITVRGNGELAPVADNDTLEGRALNRQTTIEYKMMTLQSIDEAM</sequence>
<dbReference type="InterPro" id="IPR006664">
    <property type="entry name" value="OMP_bac"/>
</dbReference>
<dbReference type="GO" id="GO:0046930">
    <property type="term" value="C:pore complex"/>
    <property type="evidence" value="ECO:0007669"/>
    <property type="project" value="UniProtKB-KW"/>
</dbReference>
<evidence type="ECO:0000256" key="5">
    <source>
        <dbReference type="ARBA" id="ARBA00022692"/>
    </source>
</evidence>
<dbReference type="Gene3D" id="3.30.1330.60">
    <property type="entry name" value="OmpA-like domain"/>
    <property type="match status" value="1"/>
</dbReference>
<feature type="chain" id="PRO_5040775234" evidence="12">
    <location>
        <begin position="27"/>
        <end position="360"/>
    </location>
</feature>
<dbReference type="PROSITE" id="PS51123">
    <property type="entry name" value="OMPA_2"/>
    <property type="match status" value="1"/>
</dbReference>
<comment type="similarity">
    <text evidence="2">Belongs to the outer membrane OOP (TC 1.B.6) superfamily. OmpA family.</text>
</comment>
<evidence type="ECO:0000256" key="7">
    <source>
        <dbReference type="ARBA" id="ARBA00023114"/>
    </source>
</evidence>
<feature type="domain" description="OmpA-like" evidence="13">
    <location>
        <begin position="237"/>
        <end position="352"/>
    </location>
</feature>
<name>A0A9X3HUA3_9VIBR</name>
<feature type="signal peptide" evidence="12">
    <location>
        <begin position="1"/>
        <end position="26"/>
    </location>
</feature>
<evidence type="ECO:0000256" key="3">
    <source>
        <dbReference type="ARBA" id="ARBA00022448"/>
    </source>
</evidence>
<accession>A0A9X3HUA3</accession>
<reference evidence="14" key="1">
    <citation type="submission" date="2022-02" db="EMBL/GenBank/DDBJ databases">
        <title>Vibrio sp. nov., a new bacterium isolated from Bohai sea, China.</title>
        <authorList>
            <person name="Yuan Y."/>
        </authorList>
    </citation>
    <scope>NUCLEOTIDE SEQUENCE</scope>
    <source>
        <strain evidence="14">DBSS07</strain>
    </source>
</reference>
<keyword evidence="10" id="KW-0998">Cell outer membrane</keyword>
<dbReference type="GO" id="GO:0015288">
    <property type="term" value="F:porin activity"/>
    <property type="evidence" value="ECO:0007669"/>
    <property type="project" value="UniProtKB-KW"/>
</dbReference>